<name>A0A0E9QBS1_ANGAN</name>
<dbReference type="Pfam" id="PF22732">
    <property type="entry name" value="MSL3_chromo-like"/>
    <property type="match status" value="1"/>
</dbReference>
<accession>A0A0E9QBS1</accession>
<dbReference type="InterPro" id="IPR053820">
    <property type="entry name" value="MSL3_chromo-like"/>
</dbReference>
<evidence type="ECO:0000259" key="1">
    <source>
        <dbReference type="Pfam" id="PF22732"/>
    </source>
</evidence>
<evidence type="ECO:0000313" key="2">
    <source>
        <dbReference type="EMBL" id="JAH13760.1"/>
    </source>
</evidence>
<protein>
    <recommendedName>
        <fullName evidence="1">MSL3 chromodomain-like domain-containing protein</fullName>
    </recommendedName>
</protein>
<dbReference type="AlphaFoldDB" id="A0A0E9QBS1"/>
<sequence>MNSRGMKFKFHKGEKVLCFEPDPTKAKVLYDAKVSRTARYIVSS</sequence>
<dbReference type="EMBL" id="GBXM01094817">
    <property type="protein sequence ID" value="JAH13760.1"/>
    <property type="molecule type" value="Transcribed_RNA"/>
</dbReference>
<reference evidence="2" key="1">
    <citation type="submission" date="2014-11" db="EMBL/GenBank/DDBJ databases">
        <authorList>
            <person name="Amaro Gonzalez C."/>
        </authorList>
    </citation>
    <scope>NUCLEOTIDE SEQUENCE</scope>
</reference>
<proteinExistence type="predicted"/>
<dbReference type="Gene3D" id="2.30.30.140">
    <property type="match status" value="1"/>
</dbReference>
<feature type="domain" description="MSL3 chromodomain-like" evidence="1">
    <location>
        <begin position="10"/>
        <end position="37"/>
    </location>
</feature>
<reference evidence="2" key="2">
    <citation type="journal article" date="2015" name="Fish Shellfish Immunol.">
        <title>Early steps in the European eel (Anguilla anguilla)-Vibrio vulnificus interaction in the gills: Role of the RtxA13 toxin.</title>
        <authorList>
            <person name="Callol A."/>
            <person name="Pajuelo D."/>
            <person name="Ebbesson L."/>
            <person name="Teles M."/>
            <person name="MacKenzie S."/>
            <person name="Amaro C."/>
        </authorList>
    </citation>
    <scope>NUCLEOTIDE SEQUENCE</scope>
</reference>
<organism evidence="2">
    <name type="scientific">Anguilla anguilla</name>
    <name type="common">European freshwater eel</name>
    <name type="synonym">Muraena anguilla</name>
    <dbReference type="NCBI Taxonomy" id="7936"/>
    <lineage>
        <taxon>Eukaryota</taxon>
        <taxon>Metazoa</taxon>
        <taxon>Chordata</taxon>
        <taxon>Craniata</taxon>
        <taxon>Vertebrata</taxon>
        <taxon>Euteleostomi</taxon>
        <taxon>Actinopterygii</taxon>
        <taxon>Neopterygii</taxon>
        <taxon>Teleostei</taxon>
        <taxon>Anguilliformes</taxon>
        <taxon>Anguillidae</taxon>
        <taxon>Anguilla</taxon>
    </lineage>
</organism>